<dbReference type="RefSeq" id="WP_157587561.1">
    <property type="nucleotide sequence ID" value="NZ_WPIN01000008.1"/>
</dbReference>
<gene>
    <name evidence="1" type="ORF">GO755_22655</name>
</gene>
<protein>
    <submittedName>
        <fullName evidence="1">Uncharacterized protein</fullName>
    </submittedName>
</protein>
<proteinExistence type="predicted"/>
<accession>A0A7K1SGL2</accession>
<evidence type="ECO:0000313" key="2">
    <source>
        <dbReference type="Proteomes" id="UP000436006"/>
    </source>
</evidence>
<sequence length="114" mass="12958">MDTLPTRNGDRTDRQYVPYSPELDTIALPENAQTSAAAPPAGERFIDLYSWWKKVGLETTPFVVVEKEIEHTLTSTRTSHVWILLVGDSNRHRRSVNEFLAAIDAGKIENITYR</sequence>
<reference evidence="1 2" key="1">
    <citation type="submission" date="2019-12" db="EMBL/GenBank/DDBJ databases">
        <title>Spirosoma sp. HMF4905 genome sequencing and assembly.</title>
        <authorList>
            <person name="Kang H."/>
            <person name="Cha I."/>
            <person name="Kim H."/>
            <person name="Joh K."/>
        </authorList>
    </citation>
    <scope>NUCLEOTIDE SEQUENCE [LARGE SCALE GENOMIC DNA]</scope>
    <source>
        <strain evidence="1 2">HMF4905</strain>
    </source>
</reference>
<organism evidence="1 2">
    <name type="scientific">Spirosoma arboris</name>
    <dbReference type="NCBI Taxonomy" id="2682092"/>
    <lineage>
        <taxon>Bacteria</taxon>
        <taxon>Pseudomonadati</taxon>
        <taxon>Bacteroidota</taxon>
        <taxon>Cytophagia</taxon>
        <taxon>Cytophagales</taxon>
        <taxon>Cytophagaceae</taxon>
        <taxon>Spirosoma</taxon>
    </lineage>
</organism>
<evidence type="ECO:0000313" key="1">
    <source>
        <dbReference type="EMBL" id="MVM32858.1"/>
    </source>
</evidence>
<comment type="caution">
    <text evidence="1">The sequence shown here is derived from an EMBL/GenBank/DDBJ whole genome shotgun (WGS) entry which is preliminary data.</text>
</comment>
<dbReference type="EMBL" id="WPIN01000008">
    <property type="protein sequence ID" value="MVM32858.1"/>
    <property type="molecule type" value="Genomic_DNA"/>
</dbReference>
<dbReference type="Proteomes" id="UP000436006">
    <property type="component" value="Unassembled WGS sequence"/>
</dbReference>
<dbReference type="AlphaFoldDB" id="A0A7K1SGL2"/>
<name>A0A7K1SGL2_9BACT</name>
<keyword evidence="2" id="KW-1185">Reference proteome</keyword>